<proteinExistence type="predicted"/>
<dbReference type="InterPro" id="IPR025455">
    <property type="entry name" value="DUF4276"/>
</dbReference>
<comment type="caution">
    <text evidence="1">The sequence shown here is derived from an EMBL/GenBank/DDBJ whole genome shotgun (WGS) entry which is preliminary data.</text>
</comment>
<dbReference type="EMBL" id="QOQW01000014">
    <property type="protein sequence ID" value="RCK79299.1"/>
    <property type="molecule type" value="Genomic_DNA"/>
</dbReference>
<protein>
    <recommendedName>
        <fullName evidence="3">DUF4276 family protein</fullName>
    </recommendedName>
</protein>
<evidence type="ECO:0008006" key="3">
    <source>
        <dbReference type="Google" id="ProtNLM"/>
    </source>
</evidence>
<name>A0A367ZNH0_9BACT</name>
<reference evidence="1 2" key="1">
    <citation type="submission" date="2018-05" db="EMBL/GenBank/DDBJ databases">
        <title>A metagenomic window into the 2 km-deep terrestrial subsurface aquifer revealed taxonomically and functionally diverse microbial community comprising novel uncultured bacterial lineages.</title>
        <authorList>
            <person name="Kadnikov V.V."/>
            <person name="Mardanov A.V."/>
            <person name="Beletsky A.V."/>
            <person name="Banks D."/>
            <person name="Pimenov N.V."/>
            <person name="Frank Y.A."/>
            <person name="Karnachuk O.V."/>
            <person name="Ravin N.V."/>
        </authorList>
    </citation>
    <scope>NUCLEOTIDE SEQUENCE [LARGE SCALE GENOMIC DNA]</scope>
    <source>
        <strain evidence="1">BY5</strain>
    </source>
</reference>
<evidence type="ECO:0000313" key="2">
    <source>
        <dbReference type="Proteomes" id="UP000252355"/>
    </source>
</evidence>
<evidence type="ECO:0000313" key="1">
    <source>
        <dbReference type="EMBL" id="RCK79299.1"/>
    </source>
</evidence>
<sequence>MPDLLLFVEDTAHETFLTALCRRVVAEAGLSLAIHSRHAQGGAGRMTRALQEFFVDLQRAATARPAAVIVARDANCLGWTERRKELLKVLRRREAFPVILAIPDPHIERWFLIDSQAFKAVFRRGCAAPDQKCARDRYKNLFQQAIREAGRIPLFGGYEHVPDLVRHLDLEFLARQDRSFALFMQDLTNALNELKR</sequence>
<dbReference type="AlphaFoldDB" id="A0A367ZNH0"/>
<dbReference type="Pfam" id="PF14103">
    <property type="entry name" value="DUF4276"/>
    <property type="match status" value="1"/>
</dbReference>
<gene>
    <name evidence="1" type="ORF">OZSIB_0170</name>
</gene>
<organism evidence="1 2">
    <name type="scientific">Candidatus Ozemobacter sibiricus</name>
    <dbReference type="NCBI Taxonomy" id="2268124"/>
    <lineage>
        <taxon>Bacteria</taxon>
        <taxon>Candidatus Ozemobacteria</taxon>
        <taxon>Candidatus Ozemobacterales</taxon>
        <taxon>Candidatus Ozemobacteraceae</taxon>
        <taxon>Candidatus Ozemobacter</taxon>
    </lineage>
</organism>
<accession>A0A367ZNH0</accession>
<dbReference type="Proteomes" id="UP000252355">
    <property type="component" value="Unassembled WGS sequence"/>
</dbReference>